<protein>
    <recommendedName>
        <fullName evidence="1 2">Segregation and condensation protein A</fullName>
    </recommendedName>
</protein>
<comment type="similarity">
    <text evidence="2">Belongs to the ScpA family.</text>
</comment>
<dbReference type="PANTHER" id="PTHR33969">
    <property type="entry name" value="SEGREGATION AND CONDENSATION PROTEIN A"/>
    <property type="match status" value="1"/>
</dbReference>
<keyword evidence="2" id="KW-0131">Cell cycle</keyword>
<dbReference type="InterPro" id="IPR023093">
    <property type="entry name" value="ScpA-like_C"/>
</dbReference>
<accession>A0ABR8SC60</accession>
<evidence type="ECO:0000256" key="2">
    <source>
        <dbReference type="HAMAP-Rule" id="MF_01805"/>
    </source>
</evidence>
<keyword evidence="2" id="KW-0159">Chromosome partition</keyword>
<comment type="subcellular location">
    <subcellularLocation>
        <location evidence="2">Cytoplasm</location>
    </subcellularLocation>
    <text evidence="2">Associated with two foci at the outer edges of the nucleoid region in young cells, and at four foci within both cell halves in older cells.</text>
</comment>
<proteinExistence type="inferred from homology"/>
<dbReference type="Proteomes" id="UP000634919">
    <property type="component" value="Unassembled WGS sequence"/>
</dbReference>
<dbReference type="HAMAP" id="MF_01805">
    <property type="entry name" value="ScpA"/>
    <property type="match status" value="1"/>
</dbReference>
<gene>
    <name evidence="2" type="primary">scpA</name>
    <name evidence="4" type="ORF">H9646_11280</name>
</gene>
<feature type="compositionally biased region" description="Low complexity" evidence="3">
    <location>
        <begin position="1"/>
        <end position="19"/>
    </location>
</feature>
<evidence type="ECO:0000256" key="1">
    <source>
        <dbReference type="ARBA" id="ARBA00044777"/>
    </source>
</evidence>
<dbReference type="InterPro" id="IPR003768">
    <property type="entry name" value="ScpA"/>
</dbReference>
<evidence type="ECO:0000313" key="4">
    <source>
        <dbReference type="EMBL" id="MBD7961070.1"/>
    </source>
</evidence>
<comment type="subunit">
    <text evidence="2">Component of a cohesin-like complex composed of ScpA, ScpB and the Smc homodimer, in which ScpA and ScpB bind to the head domain of Smc. The presence of the three proteins is required for the association of the complex with DNA.</text>
</comment>
<organism evidence="4 5">
    <name type="scientific">Comamonas avium</name>
    <dbReference type="NCBI Taxonomy" id="2762231"/>
    <lineage>
        <taxon>Bacteria</taxon>
        <taxon>Pseudomonadati</taxon>
        <taxon>Pseudomonadota</taxon>
        <taxon>Betaproteobacteria</taxon>
        <taxon>Burkholderiales</taxon>
        <taxon>Comamonadaceae</taxon>
        <taxon>Comamonas</taxon>
    </lineage>
</organism>
<dbReference type="Gene3D" id="6.10.250.2410">
    <property type="match status" value="1"/>
</dbReference>
<dbReference type="Pfam" id="PF02616">
    <property type="entry name" value="SMC_ScpA"/>
    <property type="match status" value="1"/>
</dbReference>
<feature type="region of interest" description="Disordered" evidence="3">
    <location>
        <begin position="1"/>
        <end position="22"/>
    </location>
</feature>
<keyword evidence="2" id="KW-0963">Cytoplasm</keyword>
<sequence length="304" mass="35006">MSESSSETTEATLPESASSDTSDALMPHVVDQVALARLYGEPLFKLPNDLYIPPDALEVFLEAFEGPLDLLLYLIRKQNFNILDIPMLGVTQQYLRYVDEIRSRNLELAAEYLLMAAMLIEIKSRMLLPPKKKEGEEEAEDPRAELVRRLLEYEKMKLAAQQINQVPQYGRDFLKAQVHIEQSLQPRFPDVQISELQAAWRDILKRAKLVQHHRITREELSVREYMSQILKRLQGKRFVEFENIFDPSKGSTVLVVTFIALLELGKETLIEITQAEAYAPIYVRLAYKPVDATVLEPIFEDQDE</sequence>
<name>A0ABR8SC60_9BURK</name>
<comment type="caution">
    <text evidence="4">The sequence shown here is derived from an EMBL/GenBank/DDBJ whole genome shotgun (WGS) entry which is preliminary data.</text>
</comment>
<reference evidence="4 5" key="1">
    <citation type="submission" date="2020-08" db="EMBL/GenBank/DDBJ databases">
        <title>A Genomic Blueprint of the Chicken Gut Microbiome.</title>
        <authorList>
            <person name="Gilroy R."/>
            <person name="Ravi A."/>
            <person name="Getino M."/>
            <person name="Pursley I."/>
            <person name="Horton D.L."/>
            <person name="Alikhan N.-F."/>
            <person name="Baker D."/>
            <person name="Gharbi K."/>
            <person name="Hall N."/>
            <person name="Watson M."/>
            <person name="Adriaenssens E.M."/>
            <person name="Foster-Nyarko E."/>
            <person name="Jarju S."/>
            <person name="Secka A."/>
            <person name="Antonio M."/>
            <person name="Oren A."/>
            <person name="Chaudhuri R."/>
            <person name="La Ragione R.M."/>
            <person name="Hildebrand F."/>
            <person name="Pallen M.J."/>
        </authorList>
    </citation>
    <scope>NUCLEOTIDE SEQUENCE [LARGE SCALE GENOMIC DNA]</scope>
    <source>
        <strain evidence="4 5">Sa2CVA6</strain>
    </source>
</reference>
<evidence type="ECO:0000313" key="5">
    <source>
        <dbReference type="Proteomes" id="UP000634919"/>
    </source>
</evidence>
<evidence type="ECO:0000256" key="3">
    <source>
        <dbReference type="SAM" id="MobiDB-lite"/>
    </source>
</evidence>
<keyword evidence="5" id="KW-1185">Reference proteome</keyword>
<dbReference type="Gene3D" id="1.10.10.580">
    <property type="entry name" value="Structural maintenance of chromosome 1. Chain E"/>
    <property type="match status" value="1"/>
</dbReference>
<dbReference type="PANTHER" id="PTHR33969:SF2">
    <property type="entry name" value="SEGREGATION AND CONDENSATION PROTEIN A"/>
    <property type="match status" value="1"/>
</dbReference>
<comment type="function">
    <text evidence="2">Participates in chromosomal partition during cell division. May act via the formation of a condensin-like complex containing Smc and ScpB that pull DNA away from mid-cell into both cell halves.</text>
</comment>
<dbReference type="EMBL" id="JACSQK010000005">
    <property type="protein sequence ID" value="MBD7961070.1"/>
    <property type="molecule type" value="Genomic_DNA"/>
</dbReference>
<keyword evidence="2" id="KW-0132">Cell division</keyword>